<feature type="domain" description="Nucleotide-diphospho-sugar transferase" evidence="10">
    <location>
        <begin position="183"/>
        <end position="370"/>
    </location>
</feature>
<feature type="region of interest" description="Disordered" evidence="7">
    <location>
        <begin position="884"/>
        <end position="908"/>
    </location>
</feature>
<evidence type="ECO:0000256" key="8">
    <source>
        <dbReference type="SAM" id="Phobius"/>
    </source>
</evidence>
<feature type="compositionally biased region" description="Pro residues" evidence="7">
    <location>
        <begin position="1030"/>
        <end position="1046"/>
    </location>
</feature>
<evidence type="ECO:0000256" key="6">
    <source>
        <dbReference type="ARBA" id="ARBA00023136"/>
    </source>
</evidence>
<evidence type="ECO:0000256" key="1">
    <source>
        <dbReference type="ARBA" id="ARBA00004141"/>
    </source>
</evidence>
<dbReference type="KEGG" id="vcn:VOLCADRAFT_94371"/>
<feature type="region of interest" description="Disordered" evidence="7">
    <location>
        <begin position="116"/>
        <end position="170"/>
    </location>
</feature>
<feature type="compositionally biased region" description="Gly residues" evidence="7">
    <location>
        <begin position="893"/>
        <end position="908"/>
    </location>
</feature>
<feature type="signal peptide" evidence="9">
    <location>
        <begin position="1"/>
        <end position="31"/>
    </location>
</feature>
<dbReference type="eggNOG" id="KOG1479">
    <property type="taxonomic scope" value="Eukaryota"/>
</dbReference>
<feature type="transmembrane region" description="Helical" evidence="8">
    <location>
        <begin position="1344"/>
        <end position="1365"/>
    </location>
</feature>
<organism evidence="12">
    <name type="scientific">Volvox carteri f. nagariensis</name>
    <dbReference type="NCBI Taxonomy" id="3068"/>
    <lineage>
        <taxon>Eukaryota</taxon>
        <taxon>Viridiplantae</taxon>
        <taxon>Chlorophyta</taxon>
        <taxon>core chlorophytes</taxon>
        <taxon>Chlorophyceae</taxon>
        <taxon>CS clade</taxon>
        <taxon>Chlamydomonadales</taxon>
        <taxon>Volvocaceae</taxon>
        <taxon>Volvox</taxon>
    </lineage>
</organism>
<feature type="transmembrane region" description="Helical" evidence="8">
    <location>
        <begin position="761"/>
        <end position="780"/>
    </location>
</feature>
<dbReference type="OrthoDB" id="540503at2759"/>
<proteinExistence type="inferred from homology"/>
<evidence type="ECO:0000313" key="12">
    <source>
        <dbReference type="Proteomes" id="UP000001058"/>
    </source>
</evidence>
<feature type="region of interest" description="Disordered" evidence="7">
    <location>
        <begin position="1219"/>
        <end position="1239"/>
    </location>
</feature>
<keyword evidence="4 8" id="KW-0812">Transmembrane</keyword>
<feature type="compositionally biased region" description="Low complexity" evidence="7">
    <location>
        <begin position="1047"/>
        <end position="1057"/>
    </location>
</feature>
<comment type="similarity">
    <text evidence="2">Belongs to the SLC29A/ENT transporter (TC 2.A.57) family.</text>
</comment>
<dbReference type="PANTHER" id="PTHR10332">
    <property type="entry name" value="EQUILIBRATIVE NUCLEOSIDE TRANSPORTER"/>
    <property type="match status" value="1"/>
</dbReference>
<evidence type="ECO:0000256" key="5">
    <source>
        <dbReference type="ARBA" id="ARBA00022989"/>
    </source>
</evidence>
<keyword evidence="3" id="KW-0813">Transport</keyword>
<evidence type="ECO:0000256" key="9">
    <source>
        <dbReference type="SAM" id="SignalP"/>
    </source>
</evidence>
<name>D8U4L8_VOLCA</name>
<dbReference type="RefSeq" id="XP_002953588.1">
    <property type="nucleotide sequence ID" value="XM_002953542.1"/>
</dbReference>
<dbReference type="Pfam" id="PF01733">
    <property type="entry name" value="Nucleoside_tran"/>
    <property type="match status" value="2"/>
</dbReference>
<evidence type="ECO:0000256" key="2">
    <source>
        <dbReference type="ARBA" id="ARBA00007965"/>
    </source>
</evidence>
<reference evidence="11 12" key="1">
    <citation type="journal article" date="2010" name="Science">
        <title>Genomic analysis of organismal complexity in the multicellular green alga Volvox carteri.</title>
        <authorList>
            <person name="Prochnik S.E."/>
            <person name="Umen J."/>
            <person name="Nedelcu A.M."/>
            <person name="Hallmann A."/>
            <person name="Miller S.M."/>
            <person name="Nishii I."/>
            <person name="Ferris P."/>
            <person name="Kuo A."/>
            <person name="Mitros T."/>
            <person name="Fritz-Laylin L.K."/>
            <person name="Hellsten U."/>
            <person name="Chapman J."/>
            <person name="Simakov O."/>
            <person name="Rensing S.A."/>
            <person name="Terry A."/>
            <person name="Pangilinan J."/>
            <person name="Kapitonov V."/>
            <person name="Jurka J."/>
            <person name="Salamov A."/>
            <person name="Shapiro H."/>
            <person name="Schmutz J."/>
            <person name="Grimwood J."/>
            <person name="Lindquist E."/>
            <person name="Lucas S."/>
            <person name="Grigoriev I.V."/>
            <person name="Schmitt R."/>
            <person name="Kirk D."/>
            <person name="Rokhsar D.S."/>
        </authorList>
    </citation>
    <scope>NUCLEOTIDE SEQUENCE [LARGE SCALE GENOMIC DNA]</scope>
    <source>
        <strain evidence="12">f. Nagariensis / Eve</strain>
    </source>
</reference>
<dbReference type="InterPro" id="IPR005069">
    <property type="entry name" value="Nucl-diP-sugar_transferase"/>
</dbReference>
<evidence type="ECO:0000256" key="7">
    <source>
        <dbReference type="SAM" id="MobiDB-lite"/>
    </source>
</evidence>
<dbReference type="Proteomes" id="UP000001058">
    <property type="component" value="Unassembled WGS sequence"/>
</dbReference>
<dbReference type="PANTHER" id="PTHR10332:SF10">
    <property type="entry name" value="EQUILIBRATIVE NUCLEOSIDE TRANSPORTER 4"/>
    <property type="match status" value="1"/>
</dbReference>
<feature type="compositionally biased region" description="Gly residues" evidence="7">
    <location>
        <begin position="835"/>
        <end position="851"/>
    </location>
</feature>
<dbReference type="EMBL" id="GL378358">
    <property type="protein sequence ID" value="EFJ45212.1"/>
    <property type="molecule type" value="Genomic_DNA"/>
</dbReference>
<protein>
    <recommendedName>
        <fullName evidence="10">Nucleotide-diphospho-sugar transferase domain-containing protein</fullName>
    </recommendedName>
</protein>
<evidence type="ECO:0000256" key="3">
    <source>
        <dbReference type="ARBA" id="ARBA00022448"/>
    </source>
</evidence>
<feature type="transmembrane region" description="Helical" evidence="8">
    <location>
        <begin position="658"/>
        <end position="678"/>
    </location>
</feature>
<keyword evidence="5 8" id="KW-1133">Transmembrane helix</keyword>
<feature type="compositionally biased region" description="Pro residues" evidence="7">
    <location>
        <begin position="467"/>
        <end position="495"/>
    </location>
</feature>
<comment type="subcellular location">
    <subcellularLocation>
        <location evidence="1">Membrane</location>
        <topology evidence="1">Multi-pass membrane protein</topology>
    </subcellularLocation>
</comment>
<dbReference type="InParanoid" id="D8U4L8"/>
<evidence type="ECO:0000313" key="11">
    <source>
        <dbReference type="EMBL" id="EFJ45212.1"/>
    </source>
</evidence>
<gene>
    <name evidence="11" type="ORF">VOLCADRAFT_94371</name>
</gene>
<sequence>MGTQALCKIQSPIWFFLIVGLIVLRPGPSAGIPLINSDCNPDNGTVNPATIFTRAAVKANADHLGDAAVTIQYGGERRKWVFTTMADKLVAEKVLPITLKALGRLPLEQGLREMGASLDPSWSDPTGQQLAGEGSGGEGRTRRRLRGPKEGGDDARGGDSGDSHSGGGGGDGLSGRALSSLLVVVTWDLGGYVACERLRRKELFGHHCVRQELHELHSEGSSNMSAFHSPEFNALGYAKIKYLYDALSLGYDVMAVDADVLVLKSPLPFILQQRAQVAALTERCEVVDPFMQLQLGKARFPNQNIGVVVARSDGPVVRCVERWFASMVVHMDNPLLWDQEEFNRVIAHCASHLGMRWHSLDNRRFVSLCYSQCGCTYPDSDMELLTDPAMRRKHFEWSFRRGVPYEDPVARTCGPSAWADWVLAHFPCQGSIRDKVKYMGQLLEGYLVGEPRVIKNLAKRKSFPVAEPSPPPSSRVDCPPGPPPVSLSPPRPAPLHPPWSDVPAAGCGLEGGNAEPRPPARVAAAVTTTVGMTGGHFPALPSPPPDWGGRACYFLLGAGLLAAWNSLITATDYFGAVYPGWHTDRLFTVSYLPVCLLMLVVGVRYPDLLPAAVRIRLGYAGFTLAMAAVPLLDALLLMEPAGSGGGDGGDGTAAAATAVPAAVGGLLAVLVCVALVGACDGLCQGAVYGEAAQLPPPYMQALVSGTASSGLLVGLMRITSKAVFENVPGAPARDEGGDSVAGEEEEVFKRKREGLRDGTRLYFALAGLLSFACLIVYDAVLPRLRTLPSRGTAVAAAAAASDVSDGDHGGNHVYEHHPLLLPLPLELSTECKSGAGSGEGSWRSDGGGGGAATAVNVDVDGSWSATVPSLYPQTVDGDVGGGGGGAASIAYPPGGGGDGSHGGGSGGDYPFGPHAGAVASAAAVGDRGGGDGGGLCSAAQYSRGSDGHAGGRLSGSDGAVRVQILHCLFLSWALCGSLFLTYTVTLSIFPGFLAEDVHSAQLGDWYPILLITAFNLADLVGKSLPVMEPLRPPLQSPQPLQPPQPLPQARLSRTPPIRQEEQPPPQLPLPTETSPYLAHHNHNHNQHGREQERGYEGAHDGYHDHQDDAVGNEPGHPLLLPLPKRAAPGGRGSSKAVRLRTCGCLAAAATVLQPLRRPGGLLTAAVVRGCLALPAFLGAAHWRAPAWVMAALTAILGVTNGYLTTQVLTMGPSAVLDSPHDNQNVRNNHNHRNHHAPQPQLPQAARAVTMTMTTTAAMTESALASSAAGDCQTASRVVPTAVVDGCGGGGGRATEEGEVGGGGLLGGALQRCSLQGLGAAAAAAAAAGAPAVISRHSDAEVVEILLVISLVAGLNAGAYLGWLWLL</sequence>
<feature type="compositionally biased region" description="Basic and acidic residues" evidence="7">
    <location>
        <begin position="1087"/>
        <end position="1108"/>
    </location>
</feature>
<dbReference type="STRING" id="3068.D8U4L8"/>
<feature type="compositionally biased region" description="Basic and acidic residues" evidence="7">
    <location>
        <begin position="147"/>
        <end position="162"/>
    </location>
</feature>
<evidence type="ECO:0000259" key="10">
    <source>
        <dbReference type="Pfam" id="PF03407"/>
    </source>
</evidence>
<evidence type="ECO:0000256" key="4">
    <source>
        <dbReference type="ARBA" id="ARBA00022692"/>
    </source>
</evidence>
<feature type="region of interest" description="Disordered" evidence="7">
    <location>
        <begin position="832"/>
        <end position="855"/>
    </location>
</feature>
<dbReference type="GeneID" id="9616312"/>
<dbReference type="GO" id="GO:0005337">
    <property type="term" value="F:nucleoside transmembrane transporter activity"/>
    <property type="evidence" value="ECO:0007669"/>
    <property type="project" value="InterPro"/>
</dbReference>
<dbReference type="Pfam" id="PF03407">
    <property type="entry name" value="Nucleotid_trans"/>
    <property type="match status" value="1"/>
</dbReference>
<feature type="transmembrane region" description="Helical" evidence="8">
    <location>
        <begin position="586"/>
        <end position="605"/>
    </location>
</feature>
<feature type="transmembrane region" description="Helical" evidence="8">
    <location>
        <begin position="617"/>
        <end position="638"/>
    </location>
</feature>
<feature type="region of interest" description="Disordered" evidence="7">
    <location>
        <begin position="1030"/>
        <end position="1114"/>
    </location>
</feature>
<dbReference type="InterPro" id="IPR002259">
    <property type="entry name" value="Eqnu_transpt"/>
</dbReference>
<keyword evidence="9" id="KW-0732">Signal</keyword>
<keyword evidence="12" id="KW-1185">Reference proteome</keyword>
<feature type="region of interest" description="Disordered" evidence="7">
    <location>
        <begin position="462"/>
        <end position="495"/>
    </location>
</feature>
<dbReference type="GO" id="GO:0005886">
    <property type="term" value="C:plasma membrane"/>
    <property type="evidence" value="ECO:0007669"/>
    <property type="project" value="TreeGrafter"/>
</dbReference>
<keyword evidence="6 8" id="KW-0472">Membrane</keyword>
<feature type="chain" id="PRO_5003124162" description="Nucleotide-diphospho-sugar transferase domain-containing protein" evidence="9">
    <location>
        <begin position="32"/>
        <end position="1366"/>
    </location>
</feature>
<accession>D8U4L8</accession>